<dbReference type="HOGENOM" id="CLU_063036_0_0_0"/>
<evidence type="ECO:0000256" key="1">
    <source>
        <dbReference type="SAM" id="MobiDB-lite"/>
    </source>
</evidence>
<dbReference type="OrthoDB" id="264328at2"/>
<protein>
    <submittedName>
        <fullName evidence="2">Uncharacterized protein</fullName>
    </submittedName>
</protein>
<accession>D2R1D1</accession>
<feature type="compositionally biased region" description="Polar residues" evidence="1">
    <location>
        <begin position="187"/>
        <end position="199"/>
    </location>
</feature>
<gene>
    <name evidence="2" type="ordered locus">Psta_0220</name>
</gene>
<dbReference type="AlphaFoldDB" id="D2R1D1"/>
<organism evidence="2 3">
    <name type="scientific">Pirellula staleyi (strain ATCC 27377 / DSM 6068 / ICPB 4128)</name>
    <name type="common">Pirella staleyi</name>
    <dbReference type="NCBI Taxonomy" id="530564"/>
    <lineage>
        <taxon>Bacteria</taxon>
        <taxon>Pseudomonadati</taxon>
        <taxon>Planctomycetota</taxon>
        <taxon>Planctomycetia</taxon>
        <taxon>Pirellulales</taxon>
        <taxon>Pirellulaceae</taxon>
        <taxon>Pirellula</taxon>
    </lineage>
</organism>
<dbReference type="eggNOG" id="ENOG50304H9">
    <property type="taxonomic scope" value="Bacteria"/>
</dbReference>
<dbReference type="EMBL" id="CP001848">
    <property type="protein sequence ID" value="ADB14916.1"/>
    <property type="molecule type" value="Genomic_DNA"/>
</dbReference>
<feature type="region of interest" description="Disordered" evidence="1">
    <location>
        <begin position="174"/>
        <end position="234"/>
    </location>
</feature>
<name>D2R1D1_PIRSD</name>
<dbReference type="Proteomes" id="UP000001887">
    <property type="component" value="Chromosome"/>
</dbReference>
<evidence type="ECO:0000313" key="3">
    <source>
        <dbReference type="Proteomes" id="UP000001887"/>
    </source>
</evidence>
<keyword evidence="3" id="KW-1185">Reference proteome</keyword>
<reference evidence="2 3" key="1">
    <citation type="journal article" date="2009" name="Stand. Genomic Sci.">
        <title>Complete genome sequence of Pirellula staleyi type strain (ATCC 27377).</title>
        <authorList>
            <person name="Clum A."/>
            <person name="Tindall B.J."/>
            <person name="Sikorski J."/>
            <person name="Ivanova N."/>
            <person name="Mavrommatis K."/>
            <person name="Lucas S."/>
            <person name="Glavina del Rio T."/>
            <person name="Nolan M."/>
            <person name="Chen F."/>
            <person name="Tice H."/>
            <person name="Pitluck S."/>
            <person name="Cheng J.F."/>
            <person name="Chertkov O."/>
            <person name="Brettin T."/>
            <person name="Han C."/>
            <person name="Detter J.C."/>
            <person name="Kuske C."/>
            <person name="Bruce D."/>
            <person name="Goodwin L."/>
            <person name="Ovchinikova G."/>
            <person name="Pati A."/>
            <person name="Mikhailova N."/>
            <person name="Chen A."/>
            <person name="Palaniappan K."/>
            <person name="Land M."/>
            <person name="Hauser L."/>
            <person name="Chang Y.J."/>
            <person name="Jeffries C.D."/>
            <person name="Chain P."/>
            <person name="Rohde M."/>
            <person name="Goker M."/>
            <person name="Bristow J."/>
            <person name="Eisen J.A."/>
            <person name="Markowitz V."/>
            <person name="Hugenholtz P."/>
            <person name="Kyrpides N.C."/>
            <person name="Klenk H.P."/>
            <person name="Lapidus A."/>
        </authorList>
    </citation>
    <scope>NUCLEOTIDE SEQUENCE [LARGE SCALE GENOMIC DNA]</scope>
    <source>
        <strain evidence="3">ATCC 27377 / DSM 6068 / ICPB 4128</strain>
    </source>
</reference>
<dbReference type="KEGG" id="psl:Psta_0220"/>
<proteinExistence type="predicted"/>
<evidence type="ECO:0000313" key="2">
    <source>
        <dbReference type="EMBL" id="ADB14916.1"/>
    </source>
</evidence>
<sequence length="305" mass="33453">MSTAEFSGSDLSGPEPERNELPLNADALAISAEATEASQPFVGQWNHLVSTANWEKGRIIFEWREALQAKGADAVEFSDEAWSRLVGGVTGQHVGRLRRVYAKFGKTYQQYETLYWSHFQAAIDWSDAEMWLEGAMQSRWSVAQMRTRRWETLGSLATENPVAEPTITAEVDEDFEAPRAQPRTGDEITSSLGEVNSTGPLHEGPDFGDGDGSEFAGTPSNTPWNEEARGEYDEPTAAEKAQLISPFEGLPTLPDDLAEAFDQLKLAIVRHKAAGWKEVSADAVEQTLTAMKALCVAPKSSEAPF</sequence>